<dbReference type="InterPro" id="IPR057667">
    <property type="entry name" value="HTH_SB"/>
</dbReference>
<accession>A0AAN8M2P1</accession>
<evidence type="ECO:0000256" key="1">
    <source>
        <dbReference type="SAM" id="MobiDB-lite"/>
    </source>
</evidence>
<evidence type="ECO:0000313" key="4">
    <source>
        <dbReference type="Proteomes" id="UP001356427"/>
    </source>
</evidence>
<feature type="compositionally biased region" description="Basic and acidic residues" evidence="1">
    <location>
        <begin position="150"/>
        <end position="165"/>
    </location>
</feature>
<feature type="domain" description="Sleeping Beauty transposase HTH" evidence="2">
    <location>
        <begin position="83"/>
        <end position="113"/>
    </location>
</feature>
<name>A0AAN8M2P1_9TELE</name>
<evidence type="ECO:0000313" key="3">
    <source>
        <dbReference type="EMBL" id="KAK6319982.1"/>
    </source>
</evidence>
<evidence type="ECO:0000259" key="2">
    <source>
        <dbReference type="Pfam" id="PF25787"/>
    </source>
</evidence>
<organism evidence="3 4">
    <name type="scientific">Coregonus suidteri</name>
    <dbReference type="NCBI Taxonomy" id="861788"/>
    <lineage>
        <taxon>Eukaryota</taxon>
        <taxon>Metazoa</taxon>
        <taxon>Chordata</taxon>
        <taxon>Craniata</taxon>
        <taxon>Vertebrata</taxon>
        <taxon>Euteleostomi</taxon>
        <taxon>Actinopterygii</taxon>
        <taxon>Neopterygii</taxon>
        <taxon>Teleostei</taxon>
        <taxon>Protacanthopterygii</taxon>
        <taxon>Salmoniformes</taxon>
        <taxon>Salmonidae</taxon>
        <taxon>Coregoninae</taxon>
        <taxon>Coregonus</taxon>
    </lineage>
</organism>
<keyword evidence="4" id="KW-1185">Reference proteome</keyword>
<dbReference type="Gene3D" id="1.10.10.10">
    <property type="entry name" value="Winged helix-like DNA-binding domain superfamily/Winged helix DNA-binding domain"/>
    <property type="match status" value="1"/>
</dbReference>
<gene>
    <name evidence="3" type="ORF">J4Q44_G00090890</name>
</gene>
<proteinExistence type="predicted"/>
<dbReference type="InterPro" id="IPR036388">
    <property type="entry name" value="WH-like_DNA-bd_sf"/>
</dbReference>
<dbReference type="Proteomes" id="UP001356427">
    <property type="component" value="Unassembled WGS sequence"/>
</dbReference>
<feature type="region of interest" description="Disordered" evidence="1">
    <location>
        <begin position="1"/>
        <end position="64"/>
    </location>
</feature>
<dbReference type="Pfam" id="PF25787">
    <property type="entry name" value="HTH_SB"/>
    <property type="match status" value="1"/>
</dbReference>
<feature type="compositionally biased region" description="Acidic residues" evidence="1">
    <location>
        <begin position="13"/>
        <end position="26"/>
    </location>
</feature>
<sequence>MATGVTGRFSSCGEEEEEEEGSDISCDEWSSRTPQILSPNCVQDSQSAASSRQKHHHIPVLPSLTDHPHSLYRLEETEALLSMAKTKELSKDVRDKIVDLHKAGMGYKTIAKQHAPPPQSPSSLREQTKSLKRPGGLLCLRGCDGRRVPLWEPGDEGKDMGDKEAGMGNTVRGSGEPRGDTGGSGLSGALSAAPGVGAWRMSLPERGIVGVPGVWGEEAPLYGANLSRCSVTFLPLGGSCTR</sequence>
<reference evidence="3 4" key="1">
    <citation type="submission" date="2021-04" db="EMBL/GenBank/DDBJ databases">
        <authorList>
            <person name="De Guttry C."/>
            <person name="Zahm M."/>
            <person name="Klopp C."/>
            <person name="Cabau C."/>
            <person name="Louis A."/>
            <person name="Berthelot C."/>
            <person name="Parey E."/>
            <person name="Roest Crollius H."/>
            <person name="Montfort J."/>
            <person name="Robinson-Rechavi M."/>
            <person name="Bucao C."/>
            <person name="Bouchez O."/>
            <person name="Gislard M."/>
            <person name="Lluch J."/>
            <person name="Milhes M."/>
            <person name="Lampietro C."/>
            <person name="Lopez Roques C."/>
            <person name="Donnadieu C."/>
            <person name="Braasch I."/>
            <person name="Desvignes T."/>
            <person name="Postlethwait J."/>
            <person name="Bobe J."/>
            <person name="Wedekind C."/>
            <person name="Guiguen Y."/>
        </authorList>
    </citation>
    <scope>NUCLEOTIDE SEQUENCE [LARGE SCALE GENOMIC DNA]</scope>
    <source>
        <strain evidence="3">Cs_M1</strain>
        <tissue evidence="3">Blood</tissue>
    </source>
</reference>
<feature type="region of interest" description="Disordered" evidence="1">
    <location>
        <begin position="150"/>
        <end position="185"/>
    </location>
</feature>
<dbReference type="EMBL" id="JAGTTL010000007">
    <property type="protein sequence ID" value="KAK6319982.1"/>
    <property type="molecule type" value="Genomic_DNA"/>
</dbReference>
<dbReference type="AlphaFoldDB" id="A0AAN8M2P1"/>
<feature type="compositionally biased region" description="Polar residues" evidence="1">
    <location>
        <begin position="31"/>
        <end position="51"/>
    </location>
</feature>
<comment type="caution">
    <text evidence="3">The sequence shown here is derived from an EMBL/GenBank/DDBJ whole genome shotgun (WGS) entry which is preliminary data.</text>
</comment>
<protein>
    <recommendedName>
        <fullName evidence="2">Sleeping Beauty transposase HTH domain-containing protein</fullName>
    </recommendedName>
</protein>